<dbReference type="Gene3D" id="3.40.50.300">
    <property type="entry name" value="P-loop containing nucleotide triphosphate hydrolases"/>
    <property type="match status" value="1"/>
</dbReference>
<dbReference type="PANTHER" id="PTHR32071">
    <property type="entry name" value="TRANSCRIPTIONAL REGULATORY PROTEIN"/>
    <property type="match status" value="1"/>
</dbReference>
<sequence length="63" mass="6926">ETGTGKGMLARLIHIKSKRKKQKFLIINCGTIPETLLESELFGHKKGSFTGAINDKKGLLEEA</sequence>
<dbReference type="GO" id="GO:0006355">
    <property type="term" value="P:regulation of DNA-templated transcription"/>
    <property type="evidence" value="ECO:0007669"/>
    <property type="project" value="InterPro"/>
</dbReference>
<name>X1PRI3_9ZZZZ</name>
<dbReference type="PROSITE" id="PS50045">
    <property type="entry name" value="SIGMA54_INTERACT_4"/>
    <property type="match status" value="1"/>
</dbReference>
<dbReference type="AlphaFoldDB" id="X1PRI3"/>
<gene>
    <name evidence="4" type="ORF">S06H3_54019</name>
</gene>
<dbReference type="InterPro" id="IPR002078">
    <property type="entry name" value="Sigma_54_int"/>
</dbReference>
<proteinExistence type="predicted"/>
<dbReference type="SUPFAM" id="SSF52540">
    <property type="entry name" value="P-loop containing nucleoside triphosphate hydrolases"/>
    <property type="match status" value="1"/>
</dbReference>
<dbReference type="GO" id="GO:0005524">
    <property type="term" value="F:ATP binding"/>
    <property type="evidence" value="ECO:0007669"/>
    <property type="project" value="UniProtKB-KW"/>
</dbReference>
<dbReference type="EMBL" id="BARV01034503">
    <property type="protein sequence ID" value="GAI58872.1"/>
    <property type="molecule type" value="Genomic_DNA"/>
</dbReference>
<evidence type="ECO:0000256" key="2">
    <source>
        <dbReference type="ARBA" id="ARBA00022840"/>
    </source>
</evidence>
<keyword evidence="2" id="KW-0067">ATP-binding</keyword>
<dbReference type="Pfam" id="PF00158">
    <property type="entry name" value="Sigma54_activat"/>
    <property type="match status" value="1"/>
</dbReference>
<accession>X1PRI3</accession>
<feature type="domain" description="Sigma-54 factor interaction" evidence="3">
    <location>
        <begin position="1"/>
        <end position="63"/>
    </location>
</feature>
<feature type="non-terminal residue" evidence="4">
    <location>
        <position position="1"/>
    </location>
</feature>
<evidence type="ECO:0000259" key="3">
    <source>
        <dbReference type="PROSITE" id="PS50045"/>
    </source>
</evidence>
<protein>
    <recommendedName>
        <fullName evidence="3">Sigma-54 factor interaction domain-containing protein</fullName>
    </recommendedName>
</protein>
<comment type="caution">
    <text evidence="4">The sequence shown here is derived from an EMBL/GenBank/DDBJ whole genome shotgun (WGS) entry which is preliminary data.</text>
</comment>
<evidence type="ECO:0000313" key="4">
    <source>
        <dbReference type="EMBL" id="GAI58872.1"/>
    </source>
</evidence>
<organism evidence="4">
    <name type="scientific">marine sediment metagenome</name>
    <dbReference type="NCBI Taxonomy" id="412755"/>
    <lineage>
        <taxon>unclassified sequences</taxon>
        <taxon>metagenomes</taxon>
        <taxon>ecological metagenomes</taxon>
    </lineage>
</organism>
<dbReference type="InterPro" id="IPR027417">
    <property type="entry name" value="P-loop_NTPase"/>
</dbReference>
<keyword evidence="1" id="KW-0547">Nucleotide-binding</keyword>
<reference evidence="4" key="1">
    <citation type="journal article" date="2014" name="Front. Microbiol.">
        <title>High frequency of phylogenetically diverse reductive dehalogenase-homologous genes in deep subseafloor sedimentary metagenomes.</title>
        <authorList>
            <person name="Kawai M."/>
            <person name="Futagami T."/>
            <person name="Toyoda A."/>
            <person name="Takaki Y."/>
            <person name="Nishi S."/>
            <person name="Hori S."/>
            <person name="Arai W."/>
            <person name="Tsubouchi T."/>
            <person name="Morono Y."/>
            <person name="Uchiyama I."/>
            <person name="Ito T."/>
            <person name="Fujiyama A."/>
            <person name="Inagaki F."/>
            <person name="Takami H."/>
        </authorList>
    </citation>
    <scope>NUCLEOTIDE SEQUENCE</scope>
    <source>
        <strain evidence="4">Expedition CK06-06</strain>
    </source>
</reference>
<evidence type="ECO:0000256" key="1">
    <source>
        <dbReference type="ARBA" id="ARBA00022741"/>
    </source>
</evidence>
<dbReference type="PANTHER" id="PTHR32071:SF121">
    <property type="entry name" value="SIGMA L-DEPENDENT TRANSCRIPTIONAL REGULATOR YQIR-RELATED"/>
    <property type="match status" value="1"/>
</dbReference>